<proteinExistence type="predicted"/>
<evidence type="ECO:0000313" key="2">
    <source>
        <dbReference type="Proteomes" id="UP000316304"/>
    </source>
</evidence>
<sequence length="63" mass="6965">MRVPPAVSEFLRASPKFGARGKDDEVDFERERAIAVSIPADLVSKVASNERFVLHCDGTAYEI</sequence>
<accession>A0A5C6CIB5</accession>
<organism evidence="1 2">
    <name type="scientific">Novipirellula galeiformis</name>
    <dbReference type="NCBI Taxonomy" id="2528004"/>
    <lineage>
        <taxon>Bacteria</taxon>
        <taxon>Pseudomonadati</taxon>
        <taxon>Planctomycetota</taxon>
        <taxon>Planctomycetia</taxon>
        <taxon>Pirellulales</taxon>
        <taxon>Pirellulaceae</taxon>
        <taxon>Novipirellula</taxon>
    </lineage>
</organism>
<comment type="caution">
    <text evidence="1">The sequence shown here is derived from an EMBL/GenBank/DDBJ whole genome shotgun (WGS) entry which is preliminary data.</text>
</comment>
<protein>
    <submittedName>
        <fullName evidence="1">Uncharacterized protein</fullName>
    </submittedName>
</protein>
<keyword evidence="2" id="KW-1185">Reference proteome</keyword>
<dbReference type="Proteomes" id="UP000316304">
    <property type="component" value="Unassembled WGS sequence"/>
</dbReference>
<reference evidence="1 2" key="1">
    <citation type="submission" date="2019-02" db="EMBL/GenBank/DDBJ databases">
        <title>Deep-cultivation of Planctomycetes and their phenomic and genomic characterization uncovers novel biology.</title>
        <authorList>
            <person name="Wiegand S."/>
            <person name="Jogler M."/>
            <person name="Boedeker C."/>
            <person name="Pinto D."/>
            <person name="Vollmers J."/>
            <person name="Rivas-Marin E."/>
            <person name="Kohn T."/>
            <person name="Peeters S.H."/>
            <person name="Heuer A."/>
            <person name="Rast P."/>
            <person name="Oberbeckmann S."/>
            <person name="Bunk B."/>
            <person name="Jeske O."/>
            <person name="Meyerdierks A."/>
            <person name="Storesund J.E."/>
            <person name="Kallscheuer N."/>
            <person name="Luecker S."/>
            <person name="Lage O.M."/>
            <person name="Pohl T."/>
            <person name="Merkel B.J."/>
            <person name="Hornburger P."/>
            <person name="Mueller R.-W."/>
            <person name="Bruemmer F."/>
            <person name="Labrenz M."/>
            <person name="Spormann A.M."/>
            <person name="Op Den Camp H."/>
            <person name="Overmann J."/>
            <person name="Amann R."/>
            <person name="Jetten M.S.M."/>
            <person name="Mascher T."/>
            <person name="Medema M.H."/>
            <person name="Devos D.P."/>
            <person name="Kaster A.-K."/>
            <person name="Ovreas L."/>
            <person name="Rohde M."/>
            <person name="Galperin M.Y."/>
            <person name="Jogler C."/>
        </authorList>
    </citation>
    <scope>NUCLEOTIDE SEQUENCE [LARGE SCALE GENOMIC DNA]</scope>
    <source>
        <strain evidence="1 2">Pla52o</strain>
    </source>
</reference>
<gene>
    <name evidence="1" type="ORF">Pla52o_27700</name>
</gene>
<evidence type="ECO:0000313" key="1">
    <source>
        <dbReference type="EMBL" id="TWU23234.1"/>
    </source>
</evidence>
<dbReference type="EMBL" id="SJPT01000004">
    <property type="protein sequence ID" value="TWU23234.1"/>
    <property type="molecule type" value="Genomic_DNA"/>
</dbReference>
<dbReference type="AlphaFoldDB" id="A0A5C6CIB5"/>
<name>A0A5C6CIB5_9BACT</name>